<keyword evidence="2" id="KW-1185">Reference proteome</keyword>
<evidence type="ECO:0000313" key="2">
    <source>
        <dbReference type="Proteomes" id="UP001303046"/>
    </source>
</evidence>
<dbReference type="EMBL" id="JAVFWL010000006">
    <property type="protein sequence ID" value="KAK6760347.1"/>
    <property type="molecule type" value="Genomic_DNA"/>
</dbReference>
<protein>
    <submittedName>
        <fullName evidence="1">Uncharacterized protein</fullName>
    </submittedName>
</protein>
<accession>A0ABR1ECD1</accession>
<gene>
    <name evidence="1" type="primary">Necator_chrX.g21878</name>
    <name evidence="1" type="ORF">RB195_021717</name>
</gene>
<proteinExistence type="predicted"/>
<reference evidence="1 2" key="1">
    <citation type="submission" date="2023-08" db="EMBL/GenBank/DDBJ databases">
        <title>A Necator americanus chromosomal reference genome.</title>
        <authorList>
            <person name="Ilik V."/>
            <person name="Petrzelkova K.J."/>
            <person name="Pardy F."/>
            <person name="Fuh T."/>
            <person name="Niatou-Singa F.S."/>
            <person name="Gouil Q."/>
            <person name="Baker L."/>
            <person name="Ritchie M.E."/>
            <person name="Jex A.R."/>
            <person name="Gazzola D."/>
            <person name="Li H."/>
            <person name="Toshio Fujiwara R."/>
            <person name="Zhan B."/>
            <person name="Aroian R.V."/>
            <person name="Pafco B."/>
            <person name="Schwarz E.M."/>
        </authorList>
    </citation>
    <scope>NUCLEOTIDE SEQUENCE [LARGE SCALE GENOMIC DNA]</scope>
    <source>
        <strain evidence="1 2">Aroian</strain>
        <tissue evidence="1">Whole animal</tissue>
    </source>
</reference>
<name>A0ABR1ECD1_NECAM</name>
<dbReference type="Proteomes" id="UP001303046">
    <property type="component" value="Unassembled WGS sequence"/>
</dbReference>
<comment type="caution">
    <text evidence="1">The sequence shown here is derived from an EMBL/GenBank/DDBJ whole genome shotgun (WGS) entry which is preliminary data.</text>
</comment>
<sequence length="294" mass="33006">MYLPDILIALQSSPRVLNKDNQNLTLASPSADFRTYSLICTCHFSVTMVARAFRPDAHWRALKGILPPESRNISSLDELEDGPTMQGRDAKMFPDTGTLAIAQVGTDTRPTTALLARRINSGNFAIKDEWKTNARGRQLIENNVFFPERTLFSTDEEREEYRVAEEQISDVTAEAVVIMFRVRRLAIISNRNESLEDEEHGRRPVVVDNQTLLAAIEEYHTQTVRLIASTWDASKIPSIVTVIIAPEESTRRITAVVAVPSKGSRAQGVKFFSQLSTVLLCRRCQLSNIMLIIC</sequence>
<evidence type="ECO:0000313" key="1">
    <source>
        <dbReference type="EMBL" id="KAK6760347.1"/>
    </source>
</evidence>
<organism evidence="1 2">
    <name type="scientific">Necator americanus</name>
    <name type="common">Human hookworm</name>
    <dbReference type="NCBI Taxonomy" id="51031"/>
    <lineage>
        <taxon>Eukaryota</taxon>
        <taxon>Metazoa</taxon>
        <taxon>Ecdysozoa</taxon>
        <taxon>Nematoda</taxon>
        <taxon>Chromadorea</taxon>
        <taxon>Rhabditida</taxon>
        <taxon>Rhabditina</taxon>
        <taxon>Rhabditomorpha</taxon>
        <taxon>Strongyloidea</taxon>
        <taxon>Ancylostomatidae</taxon>
        <taxon>Bunostominae</taxon>
        <taxon>Necator</taxon>
    </lineage>
</organism>